<accession>A0A6M3J0B3</accession>
<evidence type="ECO:0000313" key="2">
    <source>
        <dbReference type="EMBL" id="QJA62745.1"/>
    </source>
</evidence>
<reference evidence="2" key="1">
    <citation type="submission" date="2020-03" db="EMBL/GenBank/DDBJ databases">
        <title>The deep terrestrial virosphere.</title>
        <authorList>
            <person name="Holmfeldt K."/>
            <person name="Nilsson E."/>
            <person name="Simone D."/>
            <person name="Lopez-Fernandez M."/>
            <person name="Wu X."/>
            <person name="de Brujin I."/>
            <person name="Lundin D."/>
            <person name="Andersson A."/>
            <person name="Bertilsson S."/>
            <person name="Dopson M."/>
        </authorList>
    </citation>
    <scope>NUCLEOTIDE SEQUENCE</scope>
    <source>
        <strain evidence="2">MM415B00728</strain>
    </source>
</reference>
<protein>
    <submittedName>
        <fullName evidence="2">Uncharacterized protein</fullName>
    </submittedName>
</protein>
<evidence type="ECO:0000256" key="1">
    <source>
        <dbReference type="SAM" id="MobiDB-lite"/>
    </source>
</evidence>
<name>A0A6M3J0B3_9ZZZZ</name>
<organism evidence="2">
    <name type="scientific">viral metagenome</name>
    <dbReference type="NCBI Taxonomy" id="1070528"/>
    <lineage>
        <taxon>unclassified sequences</taxon>
        <taxon>metagenomes</taxon>
        <taxon>organismal metagenomes</taxon>
    </lineage>
</organism>
<gene>
    <name evidence="2" type="ORF">MM415B00728_0004</name>
</gene>
<sequence>MAFYGQSPYDRREARRDEGRRTKQADDVSDGTTPATGQCVEGKQCAGDADCPGGKCVGRVVDPTTKRITPGKCSCAGTTPTTDTGCPEGTGRAYEGCACGEVYGTFTGKCASGYQFQKIAGPEDLTKDGATYTEGMIGRCVCTKAISDWKAGQTTQTGLGEYQWPSELLDIYGRLMGKAGDILDMPYGYSPEALRTWFGQDFEKMRGTEAGTRETLLKDLGRAGQLGTGTALERLGKGSWETEKNVSDLMRDIFLQNELMKRSDLTTQTGLAQSLFGTGVGVEQALEAINAARRGEGQNALALLMAYITQLMSSWGG</sequence>
<dbReference type="EMBL" id="MT141480">
    <property type="protein sequence ID" value="QJA62745.1"/>
    <property type="molecule type" value="Genomic_DNA"/>
</dbReference>
<feature type="compositionally biased region" description="Basic and acidic residues" evidence="1">
    <location>
        <begin position="9"/>
        <end position="26"/>
    </location>
</feature>
<dbReference type="AlphaFoldDB" id="A0A6M3J0B3"/>
<proteinExistence type="predicted"/>
<feature type="region of interest" description="Disordered" evidence="1">
    <location>
        <begin position="1"/>
        <end position="37"/>
    </location>
</feature>